<evidence type="ECO:0000256" key="2">
    <source>
        <dbReference type="ARBA" id="ARBA00022694"/>
    </source>
</evidence>
<reference evidence="6" key="1">
    <citation type="submission" date="2022-07" db="EMBL/GenBank/DDBJ databases">
        <title>Phylogenomic reconstructions and comparative analyses of Kickxellomycotina fungi.</title>
        <authorList>
            <person name="Reynolds N.K."/>
            <person name="Stajich J.E."/>
            <person name="Barry K."/>
            <person name="Grigoriev I.V."/>
            <person name="Crous P."/>
            <person name="Smith M.E."/>
        </authorList>
    </citation>
    <scope>NUCLEOTIDE SEQUENCE</scope>
    <source>
        <strain evidence="6">RSA 861</strain>
    </source>
</reference>
<dbReference type="Gene3D" id="3.30.70.580">
    <property type="entry name" value="Pseudouridine synthase I, catalytic domain, N-terminal subdomain"/>
    <property type="match status" value="1"/>
</dbReference>
<evidence type="ECO:0000256" key="4">
    <source>
        <dbReference type="SAM" id="MobiDB-lite"/>
    </source>
</evidence>
<dbReference type="EC" id="5.4.99.45" evidence="6"/>
<evidence type="ECO:0000256" key="1">
    <source>
        <dbReference type="ARBA" id="ARBA00009375"/>
    </source>
</evidence>
<dbReference type="InterPro" id="IPR020097">
    <property type="entry name" value="PsdUridine_synth_TruA_a/b_dom"/>
</dbReference>
<dbReference type="AlphaFoldDB" id="A0A9W8A109"/>
<feature type="domain" description="Pseudouridine synthase I TruA alpha/beta" evidence="5">
    <location>
        <begin position="338"/>
        <end position="475"/>
    </location>
</feature>
<dbReference type="Gene3D" id="3.30.70.660">
    <property type="entry name" value="Pseudouridine synthase I, catalytic domain, C-terminal subdomain"/>
    <property type="match status" value="1"/>
</dbReference>
<keyword evidence="7" id="KW-1185">Reference proteome</keyword>
<sequence>MSSPSQPLRTEDYEKWSKADLIARIAALEGQSAQSDTHVSSSSQQQVAANSTTEARVLVATTAEILAAVDLDTAATPPVAQPTGRRKQRDFDWSKYSKRRICLKVAYFGWDYFGFATQGDDHPLPTVEAKLFQSLKKCRLVEGSPSQCRYTRCGRTDRGVSGLGQVIALDVRSSIPAQYIGQVLGGVPRSSPATVGGDADQLEADAVEESAAAENNHSQSAPQNLVRYWKPATDLGLTVIPSESQRALADQAADANQGTEVADDSCMDEATLASYEARELPYIRMLNQDLPADIRIIAWAPVDRDFNARFDCVWRHYKYFFSDQGYPRLDVTRMREGARRFLGLHDFRYFCKIDPAKEITNYERTVLEIDITPVNNPIGAASAMYPAEVASEGADGNDKDRQPLNRPPQFYQLDLRGSAFLWHQVRCMVGTLLLVGQGLEEPTLIDRLLTVDPDLGRPAYPMASELPLILYDCYYHPAPAWRYNDADGRFQSLRATHQRLSELYDHHTIKALTARAAIGMVDQVPLPVRSAPSDKGDPAENYGTSLTTTNSPTFGTATEQQVLDAGIHLVTLTNLGGGTQGASRRYTPVMERDRQNSVDVANERFQVKKKRLAEQKHQAGGKVTKAPPTLPRNFVAKAQQAAKKRSYTELEDATLGDSGN</sequence>
<dbReference type="Proteomes" id="UP001150569">
    <property type="component" value="Unassembled WGS sequence"/>
</dbReference>
<evidence type="ECO:0000256" key="3">
    <source>
        <dbReference type="ARBA" id="ARBA00023235"/>
    </source>
</evidence>
<keyword evidence="3 6" id="KW-0413">Isomerase</keyword>
<dbReference type="InterPro" id="IPR020103">
    <property type="entry name" value="PsdUridine_synth_cat_dom_sf"/>
</dbReference>
<comment type="similarity">
    <text evidence="1">Belongs to the tRNA pseudouridine synthase TruA family.</text>
</comment>
<feature type="region of interest" description="Disordered" evidence="4">
    <location>
        <begin position="611"/>
        <end position="660"/>
    </location>
</feature>
<protein>
    <submittedName>
        <fullName evidence="6">Pseudouridine synthase deg1</fullName>
        <ecNumber evidence="6">5.4.99.45</ecNumber>
    </submittedName>
</protein>
<name>A0A9W8A109_9FUNG</name>
<comment type="caution">
    <text evidence="6">The sequence shown here is derived from an EMBL/GenBank/DDBJ whole genome shotgun (WGS) entry which is preliminary data.</text>
</comment>
<dbReference type="GO" id="GO:0031119">
    <property type="term" value="P:tRNA pseudouridine synthesis"/>
    <property type="evidence" value="ECO:0007669"/>
    <property type="project" value="TreeGrafter"/>
</dbReference>
<organism evidence="6 7">
    <name type="scientific">Tieghemiomyces parasiticus</name>
    <dbReference type="NCBI Taxonomy" id="78921"/>
    <lineage>
        <taxon>Eukaryota</taxon>
        <taxon>Fungi</taxon>
        <taxon>Fungi incertae sedis</taxon>
        <taxon>Zoopagomycota</taxon>
        <taxon>Kickxellomycotina</taxon>
        <taxon>Dimargaritomycetes</taxon>
        <taxon>Dimargaritales</taxon>
        <taxon>Dimargaritaceae</taxon>
        <taxon>Tieghemiomyces</taxon>
    </lineage>
</organism>
<dbReference type="InterPro" id="IPR020095">
    <property type="entry name" value="PsdUridine_synth_TruA_C"/>
</dbReference>
<proteinExistence type="inferred from homology"/>
<dbReference type="InterPro" id="IPR020094">
    <property type="entry name" value="TruA/RsuA/RluB/E/F_N"/>
</dbReference>
<dbReference type="OrthoDB" id="25767at2759"/>
<dbReference type="GO" id="GO:1990481">
    <property type="term" value="P:mRNA pseudouridine synthesis"/>
    <property type="evidence" value="ECO:0007669"/>
    <property type="project" value="TreeGrafter"/>
</dbReference>
<evidence type="ECO:0000313" key="7">
    <source>
        <dbReference type="Proteomes" id="UP001150569"/>
    </source>
</evidence>
<dbReference type="EMBL" id="JANBPT010000449">
    <property type="protein sequence ID" value="KAJ1920275.1"/>
    <property type="molecule type" value="Genomic_DNA"/>
</dbReference>
<keyword evidence="2" id="KW-0819">tRNA processing</keyword>
<accession>A0A9W8A109</accession>
<evidence type="ECO:0000259" key="5">
    <source>
        <dbReference type="Pfam" id="PF01416"/>
    </source>
</evidence>
<dbReference type="SUPFAM" id="SSF55120">
    <property type="entry name" value="Pseudouridine synthase"/>
    <property type="match status" value="1"/>
</dbReference>
<dbReference type="HAMAP" id="MF_00171">
    <property type="entry name" value="TruA"/>
    <property type="match status" value="1"/>
</dbReference>
<dbReference type="PANTHER" id="PTHR11142:SF5">
    <property type="entry name" value="TRNA PSEUDOURIDINE(38_39) SYNTHASE"/>
    <property type="match status" value="1"/>
</dbReference>
<dbReference type="PANTHER" id="PTHR11142">
    <property type="entry name" value="PSEUDOURIDYLATE SYNTHASE"/>
    <property type="match status" value="1"/>
</dbReference>
<dbReference type="InterPro" id="IPR001406">
    <property type="entry name" value="PsdUridine_synth_TruA"/>
</dbReference>
<dbReference type="GO" id="GO:0003723">
    <property type="term" value="F:RNA binding"/>
    <property type="evidence" value="ECO:0007669"/>
    <property type="project" value="InterPro"/>
</dbReference>
<dbReference type="Pfam" id="PF01416">
    <property type="entry name" value="PseudoU_synth_1"/>
    <property type="match status" value="1"/>
</dbReference>
<dbReference type="GO" id="GO:0160154">
    <property type="term" value="F:tRNA pseudouridine(38/39) synthase activity"/>
    <property type="evidence" value="ECO:0007669"/>
    <property type="project" value="UniProtKB-EC"/>
</dbReference>
<evidence type="ECO:0000313" key="6">
    <source>
        <dbReference type="EMBL" id="KAJ1920275.1"/>
    </source>
</evidence>
<feature type="region of interest" description="Disordered" evidence="4">
    <location>
        <begin position="529"/>
        <end position="553"/>
    </location>
</feature>
<feature type="compositionally biased region" description="Polar residues" evidence="4">
    <location>
        <begin position="542"/>
        <end position="553"/>
    </location>
</feature>
<dbReference type="GO" id="GO:0005737">
    <property type="term" value="C:cytoplasm"/>
    <property type="evidence" value="ECO:0007669"/>
    <property type="project" value="TreeGrafter"/>
</dbReference>
<gene>
    <name evidence="6" type="primary">DEG1_2</name>
    <name evidence="6" type="ORF">IWQ60_007036</name>
</gene>
<dbReference type="GO" id="GO:0005634">
    <property type="term" value="C:nucleus"/>
    <property type="evidence" value="ECO:0007669"/>
    <property type="project" value="TreeGrafter"/>
</dbReference>